<keyword evidence="1" id="KW-1133">Transmembrane helix</keyword>
<feature type="transmembrane region" description="Helical" evidence="1">
    <location>
        <begin position="71"/>
        <end position="97"/>
    </location>
</feature>
<dbReference type="RefSeq" id="WP_151867028.1">
    <property type="nucleotide sequence ID" value="NZ_WBZB01000055.1"/>
</dbReference>
<proteinExistence type="predicted"/>
<name>A0A833HLH1_9FIRM</name>
<dbReference type="AlphaFoldDB" id="A0A833HLH1"/>
<sequence>MKPYGIFSRHRKGFNAKLDITKDLYYDLDVRVIVEFLYTLKCLSNIVVEVNMKKLLSVKGFKLKKEYSLEILKNVGVLLIICSVSWLIIYIMGHFITLHPNAYRDITKSILIVYGIFLIASGFYTIIVKKMSFKKGFQKFSVWWEDETPIEGICEAFTIVTVINSLMMIMGYDTPKEGVFAYIHMMTRLLIIAFIVSIWMWKDVLQWIKKAEIKSNFRDFFQKKPKNLYTWASQLFTFITAVYCILMILLYRAINPKGGVFFYWSLLGILAMVIIYLFLLRYKRKSI</sequence>
<gene>
    <name evidence="2" type="ORF">F8153_14260</name>
</gene>
<dbReference type="OrthoDB" id="1957256at2"/>
<feature type="transmembrane region" description="Helical" evidence="1">
    <location>
        <begin position="109"/>
        <end position="128"/>
    </location>
</feature>
<dbReference type="Proteomes" id="UP000465601">
    <property type="component" value="Unassembled WGS sequence"/>
</dbReference>
<feature type="transmembrane region" description="Helical" evidence="1">
    <location>
        <begin position="260"/>
        <end position="280"/>
    </location>
</feature>
<evidence type="ECO:0000313" key="3">
    <source>
        <dbReference type="Proteomes" id="UP000465601"/>
    </source>
</evidence>
<keyword evidence="1" id="KW-0812">Transmembrane</keyword>
<organism evidence="2 3">
    <name type="scientific">Alkaliphilus serpentinus</name>
    <dbReference type="NCBI Taxonomy" id="1482731"/>
    <lineage>
        <taxon>Bacteria</taxon>
        <taxon>Bacillati</taxon>
        <taxon>Bacillota</taxon>
        <taxon>Clostridia</taxon>
        <taxon>Peptostreptococcales</taxon>
        <taxon>Natronincolaceae</taxon>
        <taxon>Alkaliphilus</taxon>
    </lineage>
</organism>
<accession>A0A833HLH1</accession>
<comment type="caution">
    <text evidence="2">The sequence shown here is derived from an EMBL/GenBank/DDBJ whole genome shotgun (WGS) entry which is preliminary data.</text>
</comment>
<feature type="transmembrane region" description="Helical" evidence="1">
    <location>
        <begin position="149"/>
        <end position="169"/>
    </location>
</feature>
<evidence type="ECO:0000313" key="2">
    <source>
        <dbReference type="EMBL" id="KAB3525894.1"/>
    </source>
</evidence>
<protein>
    <submittedName>
        <fullName evidence="2">Uncharacterized protein</fullName>
    </submittedName>
</protein>
<evidence type="ECO:0000256" key="1">
    <source>
        <dbReference type="SAM" id="Phobius"/>
    </source>
</evidence>
<keyword evidence="3" id="KW-1185">Reference proteome</keyword>
<reference evidence="2 3" key="1">
    <citation type="submission" date="2019-10" db="EMBL/GenBank/DDBJ databases">
        <title>Alkaliphilus serpentinus sp. nov. and Alkaliphilus pronyensis sp. nov., two novel anaerobic alkaliphilic species isolated from the serpentinized-hosted hydrothermal field of the Prony Bay (New Caledonia).</title>
        <authorList>
            <person name="Postec A."/>
        </authorList>
    </citation>
    <scope>NUCLEOTIDE SEQUENCE [LARGE SCALE GENOMIC DNA]</scope>
    <source>
        <strain evidence="2 3">LacT</strain>
    </source>
</reference>
<dbReference type="EMBL" id="WBZB01000055">
    <property type="protein sequence ID" value="KAB3525894.1"/>
    <property type="molecule type" value="Genomic_DNA"/>
</dbReference>
<feature type="transmembrane region" description="Helical" evidence="1">
    <location>
        <begin position="181"/>
        <end position="201"/>
    </location>
</feature>
<feature type="transmembrane region" description="Helical" evidence="1">
    <location>
        <begin position="228"/>
        <end position="254"/>
    </location>
</feature>
<keyword evidence="1" id="KW-0472">Membrane</keyword>